<evidence type="ECO:0000256" key="7">
    <source>
        <dbReference type="ARBA" id="ARBA00022958"/>
    </source>
</evidence>
<organism evidence="14 15">
    <name type="scientific">Williamsia maris</name>
    <dbReference type="NCBI Taxonomy" id="72806"/>
    <lineage>
        <taxon>Bacteria</taxon>
        <taxon>Bacillati</taxon>
        <taxon>Actinomycetota</taxon>
        <taxon>Actinomycetes</taxon>
        <taxon>Mycobacteriales</taxon>
        <taxon>Nocardiaceae</taxon>
        <taxon>Williamsia</taxon>
    </lineage>
</organism>
<dbReference type="InterPro" id="IPR010617">
    <property type="entry name" value="TMEM175-like"/>
</dbReference>
<accession>A0ABT1HF46</accession>
<evidence type="ECO:0000313" key="15">
    <source>
        <dbReference type="Proteomes" id="UP001206895"/>
    </source>
</evidence>
<evidence type="ECO:0000256" key="1">
    <source>
        <dbReference type="ARBA" id="ARBA00004141"/>
    </source>
</evidence>
<comment type="similarity">
    <text evidence="2">Belongs to the TMEM175 family.</text>
</comment>
<feature type="transmembrane region" description="Helical" evidence="13">
    <location>
        <begin position="12"/>
        <end position="33"/>
    </location>
</feature>
<evidence type="ECO:0000256" key="6">
    <source>
        <dbReference type="ARBA" id="ARBA00022826"/>
    </source>
</evidence>
<keyword evidence="7" id="KW-0630">Potassium</keyword>
<evidence type="ECO:0000256" key="9">
    <source>
        <dbReference type="ARBA" id="ARBA00023065"/>
    </source>
</evidence>
<gene>
    <name evidence="14" type="ORF">LX13_002147</name>
</gene>
<evidence type="ECO:0000256" key="12">
    <source>
        <dbReference type="ARBA" id="ARBA00034430"/>
    </source>
</evidence>
<keyword evidence="11" id="KW-0407">Ion channel</keyword>
<feature type="transmembrane region" description="Helical" evidence="13">
    <location>
        <begin position="184"/>
        <end position="200"/>
    </location>
</feature>
<proteinExistence type="inferred from homology"/>
<dbReference type="Proteomes" id="UP001206895">
    <property type="component" value="Unassembled WGS sequence"/>
</dbReference>
<evidence type="ECO:0000256" key="13">
    <source>
        <dbReference type="SAM" id="Phobius"/>
    </source>
</evidence>
<protein>
    <submittedName>
        <fullName evidence="14">Membrane protein</fullName>
    </submittedName>
</protein>
<evidence type="ECO:0000256" key="11">
    <source>
        <dbReference type="ARBA" id="ARBA00023303"/>
    </source>
</evidence>
<feature type="transmembrane region" description="Helical" evidence="13">
    <location>
        <begin position="96"/>
        <end position="113"/>
    </location>
</feature>
<sequence length="219" mass="23311">MTQPSTSADERSAVRLFALTDAVFAIAMTLLAIDLKVPELGKDATSAELTRALGEQWPSYIAFALSFYLIAKYWVRHHREMRHVVTCTPALVGRTIALLFTITAMPFAAALLGQNGGAGGIAVVVYSGVNAAALLALLSVDRESRRLTADEDRSPSSATDLVCDLVAYLVAAPAAYIFSGHGVVALTVCLVIAGRTAGVMRRRRERHSVTATPPIGPTE</sequence>
<dbReference type="RefSeq" id="WP_253661331.1">
    <property type="nucleotide sequence ID" value="NZ_BAAAJQ010000001.1"/>
</dbReference>
<keyword evidence="8 13" id="KW-1133">Transmembrane helix</keyword>
<evidence type="ECO:0000256" key="5">
    <source>
        <dbReference type="ARBA" id="ARBA00022692"/>
    </source>
</evidence>
<evidence type="ECO:0000256" key="3">
    <source>
        <dbReference type="ARBA" id="ARBA00022448"/>
    </source>
</evidence>
<evidence type="ECO:0000256" key="8">
    <source>
        <dbReference type="ARBA" id="ARBA00022989"/>
    </source>
</evidence>
<evidence type="ECO:0000313" key="14">
    <source>
        <dbReference type="EMBL" id="MCP2176328.1"/>
    </source>
</evidence>
<dbReference type="EMBL" id="JAMTCJ010000002">
    <property type="protein sequence ID" value="MCP2176328.1"/>
    <property type="molecule type" value="Genomic_DNA"/>
</dbReference>
<evidence type="ECO:0000256" key="4">
    <source>
        <dbReference type="ARBA" id="ARBA00022538"/>
    </source>
</evidence>
<reference evidence="14 15" key="1">
    <citation type="submission" date="2022-06" db="EMBL/GenBank/DDBJ databases">
        <title>Genomic Encyclopedia of Archaeal and Bacterial Type Strains, Phase II (KMG-II): from individual species to whole genera.</title>
        <authorList>
            <person name="Goeker M."/>
        </authorList>
    </citation>
    <scope>NUCLEOTIDE SEQUENCE [LARGE SCALE GENOMIC DNA]</scope>
    <source>
        <strain evidence="14 15">DSM 44693</strain>
    </source>
</reference>
<evidence type="ECO:0000256" key="2">
    <source>
        <dbReference type="ARBA" id="ARBA00006920"/>
    </source>
</evidence>
<comment type="catalytic activity">
    <reaction evidence="12">
        <text>K(+)(in) = K(+)(out)</text>
        <dbReference type="Rhea" id="RHEA:29463"/>
        <dbReference type="ChEBI" id="CHEBI:29103"/>
    </reaction>
</comment>
<keyword evidence="6" id="KW-0631">Potassium channel</keyword>
<evidence type="ECO:0000256" key="10">
    <source>
        <dbReference type="ARBA" id="ARBA00023136"/>
    </source>
</evidence>
<keyword evidence="15" id="KW-1185">Reference proteome</keyword>
<dbReference type="Pfam" id="PF06736">
    <property type="entry name" value="TMEM175"/>
    <property type="match status" value="1"/>
</dbReference>
<comment type="caution">
    <text evidence="14">The sequence shown here is derived from an EMBL/GenBank/DDBJ whole genome shotgun (WGS) entry which is preliminary data.</text>
</comment>
<keyword evidence="9" id="KW-0406">Ion transport</keyword>
<keyword evidence="10 13" id="KW-0472">Membrane</keyword>
<feature type="transmembrane region" description="Helical" evidence="13">
    <location>
        <begin position="161"/>
        <end position="178"/>
    </location>
</feature>
<comment type="subcellular location">
    <subcellularLocation>
        <location evidence="1">Membrane</location>
        <topology evidence="1">Multi-pass membrane protein</topology>
    </subcellularLocation>
</comment>
<feature type="transmembrane region" description="Helical" evidence="13">
    <location>
        <begin position="119"/>
        <end position="140"/>
    </location>
</feature>
<feature type="transmembrane region" description="Helical" evidence="13">
    <location>
        <begin position="57"/>
        <end position="75"/>
    </location>
</feature>
<keyword evidence="5 13" id="KW-0812">Transmembrane</keyword>
<name>A0ABT1HF46_9NOCA</name>
<keyword evidence="3" id="KW-0813">Transport</keyword>
<keyword evidence="4" id="KW-0633">Potassium transport</keyword>